<gene>
    <name evidence="4" type="ORF">SAMN05421680_1102</name>
    <name evidence="3" type="ORF">Xmau_00890</name>
</gene>
<dbReference type="CDD" id="cd13444">
    <property type="entry name" value="CDI_toxin_EC869_like"/>
    <property type="match status" value="1"/>
</dbReference>
<dbReference type="Gene3D" id="3.40.1350.110">
    <property type="match status" value="1"/>
</dbReference>
<dbReference type="SMART" id="SM00912">
    <property type="entry name" value="Haemagg_act"/>
    <property type="match status" value="1"/>
</dbReference>
<protein>
    <submittedName>
        <fullName evidence="4">Filamentous hemagglutinin family N-terminal domain-containing protein</fullName>
    </submittedName>
    <submittedName>
        <fullName evidence="3">ShlA/HecA/FhaA exofamily protein</fullName>
    </submittedName>
</protein>
<evidence type="ECO:0000313" key="4">
    <source>
        <dbReference type="EMBL" id="SFJ48028.1"/>
    </source>
</evidence>
<dbReference type="GO" id="GO:0004530">
    <property type="term" value="F:deoxyribonuclease I activity"/>
    <property type="evidence" value="ECO:0007669"/>
    <property type="project" value="InterPro"/>
</dbReference>
<evidence type="ECO:0000256" key="1">
    <source>
        <dbReference type="ARBA" id="ARBA00022656"/>
    </source>
</evidence>
<dbReference type="NCBIfam" id="TIGR01901">
    <property type="entry name" value="adhes_NPXG"/>
    <property type="match status" value="1"/>
</dbReference>
<dbReference type="STRING" id="351675.SAMN05421680_1102"/>
<dbReference type="Pfam" id="PF13332">
    <property type="entry name" value="Fil_haemagg_2"/>
    <property type="match status" value="1"/>
</dbReference>
<dbReference type="EMBL" id="FORG01000010">
    <property type="protein sequence ID" value="SFJ48028.1"/>
    <property type="molecule type" value="Genomic_DNA"/>
</dbReference>
<dbReference type="SUPFAM" id="SSF51126">
    <property type="entry name" value="Pectin lyase-like"/>
    <property type="match status" value="1"/>
</dbReference>
<accession>A0A1I3RP35</accession>
<dbReference type="Pfam" id="PF05860">
    <property type="entry name" value="TPS"/>
    <property type="match status" value="1"/>
</dbReference>
<keyword evidence="6" id="KW-1185">Reference proteome</keyword>
<dbReference type="InterPro" id="IPR011050">
    <property type="entry name" value="Pectin_lyase_fold/virulence"/>
</dbReference>
<proteinExistence type="predicted"/>
<sequence>MAKQHLPRMKYLSYLLIYVMGVLPLHPAIGAGIESANNQTQVIQQGNIPIVNIASPNNAGVSHNTYQDFNVGAAGSVLNNATNEVQSVLAGQIGANPNFKGKAADLIINEVTSSGYARLEGQLEIAGQKANLLIASPNGIDCNGCGFINVPSVTLSTGKPVFAPDGALQALEVKGGSVSINNNGLDATPQDYVDIITEQLNLGGKIQAKNLAVTTGKNKIDFEKAQIIPLPGEQKFMASIDTGDLGGMYANKIRLVSTYAPGGMRLANVATHMDDITLISDGEILARGDITAKTDLNISAKRGVLMHPEINVKAGKDITIAALAVLNAGKVSAEGGDIRLFANEFNNMNPYNKERVRDKQALLQAKNNIWLQKDAQGNAAQFIRNTTATLQAHEGDIVLRAKEFSSTHGGILSSGAHAYINANNLLNVNSKLMAGRNLILTGNTFGSNAGELVSPEGNIVADFGNEFTGSGSMKAMNVLLKSPQININYQAVTNDFSALSDNSIKIKDSVLGANNNFMLAGKALIEIDNAKILGRNVDVISSKGALHFLNNNTLMSLGASLGLSSARSIEIDPNTKLSATDISLFSSEGGIKLHNTKSIVLRNSLKLSARDNITANDGLLTSNNIELYSQQGSVFLPRLHVFALNNLSLFSKGPITAEKLQADNIFLNSAGTIDINRAEATKNLSITTNRLSERGNWKGENVEFHFPREHFWLQPSLHPISARNLTISAGQGLYVKEKLPNSLHNVTLIAGNDLQINSSAPEPFSEVTGNIKLLARKDINSDVPVFAKNNIELVANEDIRLSRLQAKNIILNAGKYLNAFHAEATKNLSLTTHDWGQNNYWKGENVELNFPRNSFQLDSRNVSVSAKNLTVTAGKDLKVTEKLSYPLHNATFIAGNNLSFSPKIPYSGEGTTLLEASGNINLLAGNDIHATKTNLIAGQQITLNAGRDILMRDDNADGASNLLLEESSGRIISGATKLIAGDNLQLNAGRDILARSASLTSKAGDIFMNAGHNLALSAFGYTDLSHNYKYLSTHLNAARNLTLATAGHLSTSGVNLTSGHNMAITAGGNIRFESVQEYQEEKNSARTLQRPSQLNSGGALKITSQGSILFQATSLIAKGMMDIAAKGGVLYAQAMNEDYQWEETKKKCNSFLGIRSCRVFGSKTETHRKVSSTNKPTEFIAGGDINLMAKDDVTLEASRIETNKNAKITSQTGRINFKAMPNTAFEQTVSTSKGFFITHQDKGRDETVWAIPSVRVGGTLTVDVAKGISADAKMKEGQALEEVLTTLGNTPGTEWLKDLKGRDDVQWNLVKDAYISWDKKSEQLNPVAGAVIAIAVAAVTSGSGLAAWAGKSAVGATGATGAAASAMYGAAYGGMIGLTTQAAVALVENKGNLSGTLKALAKSDSVKSLVTRMAVGGALGGLDHAMGWGKLVEDTAPNTAIVNPVDVQLPLLNHGWGTVAQRVAAHSIVSSMLGTAMNGGSFADNLRAELLNNLGSQAHAYGAGLIGDKGDILGHPGKAVSHAVLSGMVAEITGGDARGAAVGALAAELAAISLGENTIKAEEWGKTANTQAQIIRVLGGFAGAVVTGEVRGVNSGATAAETTFRYNYLAHHQKELRDKELAAESNPLKRGLIHIKWGLTSANQDGVALAGVVSGVPEELSDTVVAILGAAANYKETLQALKKLMNSDSILSTVYQAEKADFIKRLDTIEQEYERAGLIGAYNHGVETGKLIAKMIGYVAVVKGGASAATNTFRTAGSKFSGLKNTEGMVSIRDVVRIEKDGSKTSMSWTEGNYKQGYPFEDFVGKELKLPESARLPYGSETFDYFTPNRQAISVKTLNTTTASRLQKPEQISSQLNGYINEMVKFEKTTKGEFKINNDMIKQKTLYLAVPEKTTSTQWAEINKSISYAADKNIDVKVTVVRGEAP</sequence>
<reference evidence="5" key="2">
    <citation type="submission" date="2016-10" db="EMBL/GenBank/DDBJ databases">
        <authorList>
            <person name="Varghese N."/>
            <person name="Submissions S."/>
        </authorList>
    </citation>
    <scope>NUCLEOTIDE SEQUENCE [LARGE SCALE GENOMIC DNA]</scope>
    <source>
        <strain evidence="5">DSM 17908</strain>
    </source>
</reference>
<reference evidence="4" key="1">
    <citation type="submission" date="2016-10" db="EMBL/GenBank/DDBJ databases">
        <authorList>
            <person name="de Groot N.N."/>
        </authorList>
    </citation>
    <scope>NUCLEOTIDE SEQUENCE [LARGE SCALE GENOMIC DNA]</scope>
    <source>
        <strain evidence="4">DSM 17908</strain>
    </source>
</reference>
<dbReference type="InterPro" id="IPR033799">
    <property type="entry name" value="CdiA_EC869-like"/>
</dbReference>
<evidence type="ECO:0000313" key="3">
    <source>
        <dbReference type="EMBL" id="PHM46476.1"/>
    </source>
</evidence>
<dbReference type="InterPro" id="IPR008638">
    <property type="entry name" value="FhaB/CdiA-like_TPS"/>
</dbReference>
<dbReference type="Pfam" id="PF04830">
    <property type="entry name" value="DUF637"/>
    <property type="match status" value="1"/>
</dbReference>
<dbReference type="RefSeq" id="WP_092510898.1">
    <property type="nucleotide sequence ID" value="NZ_CAWNQB010000001.1"/>
</dbReference>
<dbReference type="EMBL" id="NITY01000001">
    <property type="protein sequence ID" value="PHM46476.1"/>
    <property type="molecule type" value="Genomic_DNA"/>
</dbReference>
<feature type="domain" description="Filamentous haemagglutinin FhaB/tRNA nuclease CdiA-like TPS" evidence="2">
    <location>
        <begin position="45"/>
        <end position="165"/>
    </location>
</feature>
<dbReference type="InterPro" id="IPR025157">
    <property type="entry name" value="Hemagglutinin_rpt"/>
</dbReference>
<evidence type="ECO:0000313" key="6">
    <source>
        <dbReference type="Proteomes" id="UP000224607"/>
    </source>
</evidence>
<reference evidence="3 6" key="3">
    <citation type="journal article" date="2017" name="Nat. Microbiol.">
        <title>Natural product diversity associated with the nematode symbionts Photorhabdus and Xenorhabdus.</title>
        <authorList>
            <person name="Tobias N.J."/>
            <person name="Wolff H."/>
            <person name="Djahanschiri B."/>
            <person name="Grundmann F."/>
            <person name="Kronenwerth M."/>
            <person name="Shi Y.M."/>
            <person name="Simonyi S."/>
            <person name="Grun P."/>
            <person name="Shapiro-Ilan D."/>
            <person name="Pidot S.J."/>
            <person name="Stinear T.P."/>
            <person name="Ebersberger I."/>
            <person name="Bode H.B."/>
        </authorList>
    </citation>
    <scope>NUCLEOTIDE SEQUENCE [LARGE SCALE GENOMIC DNA]</scope>
    <source>
        <strain evidence="3 6">DSM 17908</strain>
    </source>
</reference>
<name>A0A1I3RP35_9GAMM</name>
<dbReference type="OrthoDB" id="2664633at2"/>
<dbReference type="InterPro" id="IPR006915">
    <property type="entry name" value="DUF637_hemagglutn_put"/>
</dbReference>
<organism evidence="4 5">
    <name type="scientific">Xenorhabdus mauleonii</name>
    <dbReference type="NCBI Taxonomy" id="351675"/>
    <lineage>
        <taxon>Bacteria</taxon>
        <taxon>Pseudomonadati</taxon>
        <taxon>Pseudomonadota</taxon>
        <taxon>Gammaproteobacteria</taxon>
        <taxon>Enterobacterales</taxon>
        <taxon>Morganellaceae</taxon>
        <taxon>Xenorhabdus</taxon>
    </lineage>
</organism>
<evidence type="ECO:0000259" key="2">
    <source>
        <dbReference type="SMART" id="SM00912"/>
    </source>
</evidence>
<dbReference type="Proteomes" id="UP000198919">
    <property type="component" value="Unassembled WGS sequence"/>
</dbReference>
<dbReference type="Gene3D" id="2.160.20.10">
    <property type="entry name" value="Single-stranded right-handed beta-helix, Pectin lyase-like"/>
    <property type="match status" value="1"/>
</dbReference>
<dbReference type="Pfam" id="PF21111">
    <property type="entry name" value="CDI_toxin_EC869_like"/>
    <property type="match status" value="1"/>
</dbReference>
<dbReference type="InterPro" id="IPR012334">
    <property type="entry name" value="Pectin_lyas_fold"/>
</dbReference>
<keyword evidence="1" id="KW-0800">Toxin</keyword>
<dbReference type="Proteomes" id="UP000224607">
    <property type="component" value="Unassembled WGS sequence"/>
</dbReference>
<dbReference type="GO" id="GO:0090729">
    <property type="term" value="F:toxin activity"/>
    <property type="evidence" value="ECO:0007669"/>
    <property type="project" value="UniProtKB-KW"/>
</dbReference>
<evidence type="ECO:0000313" key="5">
    <source>
        <dbReference type="Proteomes" id="UP000198919"/>
    </source>
</evidence>